<dbReference type="AlphaFoldDB" id="A0A150IQG6"/>
<evidence type="ECO:0000313" key="6">
    <source>
        <dbReference type="Proteomes" id="UP000092401"/>
    </source>
</evidence>
<dbReference type="Gene3D" id="3.90.420.10">
    <property type="entry name" value="Oxidoreductase, molybdopterin-binding domain"/>
    <property type="match status" value="2"/>
</dbReference>
<evidence type="ECO:0000313" key="5">
    <source>
        <dbReference type="Proteomes" id="UP000091929"/>
    </source>
</evidence>
<accession>A0A150IXY8</accession>
<dbReference type="PATRIC" id="fig|1706436.3.peg.983"/>
<dbReference type="Pfam" id="PF00174">
    <property type="entry name" value="Oxidored_molyb"/>
    <property type="match status" value="1"/>
</dbReference>
<dbReference type="Proteomes" id="UP000091929">
    <property type="component" value="Unassembled WGS sequence"/>
</dbReference>
<sequence length="272" mass="29990">MKNGGILNRKYIPVLAILVLVLSLGCTTEKAPAVPDYTISVTGLHNGSISLSQLKAMKAETFDATLVKSTGTEIPSNYTGVKLMDILNSYGVQPEYISFVSEDGYMITLVKDEYDAGYLCYAEKGVQLNQETGGPIKLVIPDQPGKLWITWLKEIKLLDSSNALVVTGNTKVTIVLTPEDLTRFEKKTIQAEFKGEMGSYTGVPLVAILDRARYADNAASIKFIASDGYSKEVSFKEAYSNENILITEDFRLIMPGYSTGFWVNNLRRVEVI</sequence>
<dbReference type="PROSITE" id="PS51257">
    <property type="entry name" value="PROKAR_LIPOPROTEIN"/>
    <property type="match status" value="1"/>
</dbReference>
<dbReference type="PATRIC" id="fig|1706438.3.peg.1285"/>
<name>A0A150IQG6_9EURY</name>
<dbReference type="EMBL" id="LNGE01000022">
    <property type="protein sequence ID" value="KYC45328.1"/>
    <property type="molecule type" value="Genomic_DNA"/>
</dbReference>
<comment type="caution">
    <text evidence="3">The sequence shown here is derived from an EMBL/GenBank/DDBJ whole genome shotgun (WGS) entry which is preliminary data.</text>
</comment>
<organism evidence="3 5">
    <name type="scientific">Candidatus Methanofastidiosum methylothiophilum</name>
    <dbReference type="NCBI Taxonomy" id="1705564"/>
    <lineage>
        <taxon>Archaea</taxon>
        <taxon>Methanobacteriati</taxon>
        <taxon>Methanobacteriota</taxon>
        <taxon>Stenosarchaea group</taxon>
        <taxon>Candidatus Methanofastidiosia</taxon>
        <taxon>Candidatus Methanofastidiosales</taxon>
        <taxon>Candidatus Methanofastidiosaceae</taxon>
        <taxon>Candidatus Methanofastidiosum</taxon>
    </lineage>
</organism>
<dbReference type="InterPro" id="IPR000572">
    <property type="entry name" value="OxRdtase_Mopterin-bd_dom"/>
</dbReference>
<gene>
    <name evidence="2" type="ORF">APG10_00970</name>
    <name evidence="3" type="ORF">APG11_01265</name>
    <name evidence="4" type="ORF">APG12_01274</name>
</gene>
<reference evidence="5 6" key="1">
    <citation type="journal article" date="2016" name="ISME J.">
        <title>Chasing the elusive Euryarchaeota class WSA2: genomes reveal a uniquely fastidious methyl-reducing methanogen.</title>
        <authorList>
            <person name="Nobu M.K."/>
            <person name="Narihiro T."/>
            <person name="Kuroda K."/>
            <person name="Mei R."/>
            <person name="Liu W.T."/>
        </authorList>
    </citation>
    <scope>NUCLEOTIDE SEQUENCE [LARGE SCALE GENOMIC DNA]</scope>
    <source>
        <strain evidence="2">B03fssc0709_Meth_Bin005</strain>
        <strain evidence="3">B15fssc0709_Meth_Bin003</strain>
        <strain evidence="4">BMIXfssc0709_Meth_Bin006</strain>
    </source>
</reference>
<feature type="domain" description="Oxidoreductase molybdopterin-binding" evidence="1">
    <location>
        <begin position="35"/>
        <end position="160"/>
    </location>
</feature>
<evidence type="ECO:0000313" key="2">
    <source>
        <dbReference type="EMBL" id="KYC45328.1"/>
    </source>
</evidence>
<dbReference type="SUPFAM" id="SSF56524">
    <property type="entry name" value="Oxidoreductase molybdopterin-binding domain"/>
    <property type="match status" value="2"/>
</dbReference>
<evidence type="ECO:0000313" key="4">
    <source>
        <dbReference type="EMBL" id="KYC49752.1"/>
    </source>
</evidence>
<dbReference type="EMBL" id="LNGF01000027">
    <property type="protein sequence ID" value="KYC47291.1"/>
    <property type="molecule type" value="Genomic_DNA"/>
</dbReference>
<dbReference type="PATRIC" id="fig|1706437.3.peg.1274"/>
<dbReference type="Proteomes" id="UP000092401">
    <property type="component" value="Unassembled WGS sequence"/>
</dbReference>
<accession>A0A150IQG6</accession>
<dbReference type="Proteomes" id="UP000092403">
    <property type="component" value="Unassembled WGS sequence"/>
</dbReference>
<accession>A0A150IK77</accession>
<protein>
    <submittedName>
        <fullName evidence="3">Oxidoreductase molybdopterin binding domain protein</fullName>
    </submittedName>
</protein>
<evidence type="ECO:0000313" key="3">
    <source>
        <dbReference type="EMBL" id="KYC47291.1"/>
    </source>
</evidence>
<proteinExistence type="predicted"/>
<dbReference type="EMBL" id="LNJC01000027">
    <property type="protein sequence ID" value="KYC49752.1"/>
    <property type="molecule type" value="Genomic_DNA"/>
</dbReference>
<dbReference type="InterPro" id="IPR036374">
    <property type="entry name" value="OxRdtase_Mopterin-bd_sf"/>
</dbReference>
<evidence type="ECO:0000259" key="1">
    <source>
        <dbReference type="Pfam" id="PF00174"/>
    </source>
</evidence>